<protein>
    <submittedName>
        <fullName evidence="1">Uncharacterized protein</fullName>
    </submittedName>
</protein>
<sequence length="164" mass="19663">MIFGDPYLFGIWLEKVDSWNSLDFENKSEGICAIFINGHMIPNQLPEKSTFLDNSIRSLTNFFEVIDNLENEKLFNLSKEDRFKFFEKTVHYKNQDLSEEDSFVFWQYCLTDYIDNPMECDNIWYVSFQNKEKLIYLYYDIIYEMEFEKGTIKQVIGQALKSKP</sequence>
<dbReference type="KEGG" id="nmus:H7A79_0203"/>
<name>A0A7H1M9H0_9NEIS</name>
<keyword evidence="2" id="KW-1185">Reference proteome</keyword>
<evidence type="ECO:0000313" key="2">
    <source>
        <dbReference type="Proteomes" id="UP000516412"/>
    </source>
</evidence>
<dbReference type="Pfam" id="PF15593">
    <property type="entry name" value="Imm42"/>
    <property type="match status" value="1"/>
</dbReference>
<dbReference type="AlphaFoldDB" id="A0A7H1M9H0"/>
<reference evidence="1" key="1">
    <citation type="submission" date="2024-06" db="EMBL/GenBank/DDBJ databases">
        <title>Complete Genome Sequence of mouse commensal type strain Neisseria musculi.</title>
        <authorList>
            <person name="Thapa E."/>
            <person name="Aluvathingal J."/>
            <person name="Nadendla S."/>
            <person name="Mehta A."/>
            <person name="Tettelin H."/>
            <person name="Weyand N.J."/>
        </authorList>
    </citation>
    <scope>NUCLEOTIDE SEQUENCE</scope>
    <source>
        <strain evidence="1">NW831</strain>
    </source>
</reference>
<dbReference type="Proteomes" id="UP000516412">
    <property type="component" value="Chromosome"/>
</dbReference>
<dbReference type="InterPro" id="IPR028958">
    <property type="entry name" value="Imm42"/>
</dbReference>
<evidence type="ECO:0000313" key="1">
    <source>
        <dbReference type="EMBL" id="QNT58285.1"/>
    </source>
</evidence>
<gene>
    <name evidence="1" type="ORF">H7A79_0203</name>
</gene>
<accession>A0A7H1M9H0</accession>
<proteinExistence type="predicted"/>
<dbReference type="EMBL" id="CP060414">
    <property type="protein sequence ID" value="QNT58285.1"/>
    <property type="molecule type" value="Genomic_DNA"/>
</dbReference>
<dbReference type="RefSeq" id="WP_187000799.1">
    <property type="nucleotide sequence ID" value="NZ_CP060414.2"/>
</dbReference>
<organism evidence="1 2">
    <name type="scientific">Neisseria musculi</name>
    <dbReference type="NCBI Taxonomy" id="1815583"/>
    <lineage>
        <taxon>Bacteria</taxon>
        <taxon>Pseudomonadati</taxon>
        <taxon>Pseudomonadota</taxon>
        <taxon>Betaproteobacteria</taxon>
        <taxon>Neisseriales</taxon>
        <taxon>Neisseriaceae</taxon>
        <taxon>Neisseria</taxon>
    </lineage>
</organism>